<evidence type="ECO:0000259" key="15">
    <source>
        <dbReference type="PROSITE" id="PS50067"/>
    </source>
</evidence>
<keyword evidence="8 11" id="KW-0505">Motor protein</keyword>
<dbReference type="InterPro" id="IPR008984">
    <property type="entry name" value="SMAD_FHA_dom_sf"/>
</dbReference>
<evidence type="ECO:0000313" key="16">
    <source>
        <dbReference type="EMBL" id="KAF0296590.1"/>
    </source>
</evidence>
<dbReference type="SUPFAM" id="SSF49879">
    <property type="entry name" value="SMAD/FHA domain"/>
    <property type="match status" value="1"/>
</dbReference>
<dbReference type="FunFam" id="3.40.850.10:FF:000063">
    <property type="entry name" value="Kinesin-like protein"/>
    <property type="match status" value="1"/>
</dbReference>
<keyword evidence="5 12" id="KW-0175">Coiled coil</keyword>
<evidence type="ECO:0000256" key="1">
    <source>
        <dbReference type="ARBA" id="ARBA00004318"/>
    </source>
</evidence>
<dbReference type="Gene3D" id="2.60.200.20">
    <property type="match status" value="1"/>
</dbReference>
<proteinExistence type="inferred from homology"/>
<dbReference type="SUPFAM" id="SSF52540">
    <property type="entry name" value="P-loop containing nucleoside triphosphate hydrolases"/>
    <property type="match status" value="1"/>
</dbReference>
<feature type="region of interest" description="Disordered" evidence="13">
    <location>
        <begin position="440"/>
        <end position="461"/>
    </location>
</feature>
<gene>
    <name evidence="16" type="primary">Kif28p_1</name>
    <name evidence="16" type="ORF">FJT64_005956</name>
</gene>
<comment type="subcellular location">
    <subcellularLocation>
        <location evidence="1">Mitochondrion membrane</location>
        <topology evidence="1">Peripheral membrane protein</topology>
    </subcellularLocation>
</comment>
<comment type="caution">
    <text evidence="16">The sequence shown here is derived from an EMBL/GenBank/DDBJ whole genome shotgun (WGS) entry which is preliminary data.</text>
</comment>
<keyword evidence="6" id="KW-0496">Mitochondrion</keyword>
<comment type="similarity">
    <text evidence="11">Belongs to the TRAFAC class myosin-kinesin ATPase superfamily. Kinesin family.</text>
</comment>
<dbReference type="GO" id="GO:0031966">
    <property type="term" value="C:mitochondrial membrane"/>
    <property type="evidence" value="ECO:0007669"/>
    <property type="project" value="UniProtKB-SubCell"/>
</dbReference>
<dbReference type="InterPro" id="IPR022140">
    <property type="entry name" value="Kinesin-like_KIF1-typ"/>
</dbReference>
<dbReference type="PRINTS" id="PR00380">
    <property type="entry name" value="KINESINHEAVY"/>
</dbReference>
<organism evidence="16 17">
    <name type="scientific">Amphibalanus amphitrite</name>
    <name type="common">Striped barnacle</name>
    <name type="synonym">Balanus amphitrite</name>
    <dbReference type="NCBI Taxonomy" id="1232801"/>
    <lineage>
        <taxon>Eukaryota</taxon>
        <taxon>Metazoa</taxon>
        <taxon>Ecdysozoa</taxon>
        <taxon>Arthropoda</taxon>
        <taxon>Crustacea</taxon>
        <taxon>Multicrustacea</taxon>
        <taxon>Cirripedia</taxon>
        <taxon>Thoracica</taxon>
        <taxon>Thoracicalcarea</taxon>
        <taxon>Balanomorpha</taxon>
        <taxon>Balanoidea</taxon>
        <taxon>Balanidae</taxon>
        <taxon>Amphibalaninae</taxon>
        <taxon>Amphibalanus</taxon>
    </lineage>
</organism>
<evidence type="ECO:0000256" key="5">
    <source>
        <dbReference type="ARBA" id="ARBA00023054"/>
    </source>
</evidence>
<evidence type="ECO:0000256" key="7">
    <source>
        <dbReference type="ARBA" id="ARBA00023136"/>
    </source>
</evidence>
<reference evidence="16 17" key="1">
    <citation type="submission" date="2019-07" db="EMBL/GenBank/DDBJ databases">
        <title>Draft genome assembly of a fouling barnacle, Amphibalanus amphitrite (Darwin, 1854): The first reference genome for Thecostraca.</title>
        <authorList>
            <person name="Kim W."/>
        </authorList>
    </citation>
    <scope>NUCLEOTIDE SEQUENCE [LARGE SCALE GENOMIC DNA]</scope>
    <source>
        <strain evidence="16">SNU_AA5</strain>
        <tissue evidence="16">Soma without cirri and trophi</tissue>
    </source>
</reference>
<evidence type="ECO:0000256" key="8">
    <source>
        <dbReference type="ARBA" id="ARBA00023175"/>
    </source>
</evidence>
<dbReference type="Pfam" id="PF00498">
    <property type="entry name" value="FHA"/>
    <property type="match status" value="1"/>
</dbReference>
<accession>A0A6A4VYZ7</accession>
<dbReference type="InterPro" id="IPR027417">
    <property type="entry name" value="P-loop_NTPase"/>
</dbReference>
<feature type="coiled-coil region" evidence="12">
    <location>
        <begin position="372"/>
        <end position="436"/>
    </location>
</feature>
<dbReference type="OrthoDB" id="6341525at2759"/>
<dbReference type="PANTHER" id="PTHR47117">
    <property type="entry name" value="STAR-RELATED LIPID TRANSFER PROTEIN 9"/>
    <property type="match status" value="1"/>
</dbReference>
<dbReference type="SMART" id="SM00239">
    <property type="entry name" value="C2"/>
    <property type="match status" value="1"/>
</dbReference>
<keyword evidence="3 11" id="KW-0547">Nucleotide-binding</keyword>
<dbReference type="Proteomes" id="UP000440578">
    <property type="component" value="Unassembled WGS sequence"/>
</dbReference>
<dbReference type="GO" id="GO:0005524">
    <property type="term" value="F:ATP binding"/>
    <property type="evidence" value="ECO:0007669"/>
    <property type="project" value="UniProtKB-UniRule"/>
</dbReference>
<dbReference type="GO" id="GO:0003777">
    <property type="term" value="F:microtubule motor activity"/>
    <property type="evidence" value="ECO:0007669"/>
    <property type="project" value="InterPro"/>
</dbReference>
<feature type="region of interest" description="Disordered" evidence="13">
    <location>
        <begin position="963"/>
        <end position="989"/>
    </location>
</feature>
<evidence type="ECO:0000256" key="2">
    <source>
        <dbReference type="ARBA" id="ARBA00022448"/>
    </source>
</evidence>
<dbReference type="Gene3D" id="3.40.850.10">
    <property type="entry name" value="Kinesin motor domain"/>
    <property type="match status" value="1"/>
</dbReference>
<dbReference type="SMART" id="SM00129">
    <property type="entry name" value="KISc"/>
    <property type="match status" value="1"/>
</dbReference>
<keyword evidence="7" id="KW-0472">Membrane</keyword>
<dbReference type="GO" id="GO:0007018">
    <property type="term" value="P:microtubule-based movement"/>
    <property type="evidence" value="ECO:0007669"/>
    <property type="project" value="InterPro"/>
</dbReference>
<dbReference type="SUPFAM" id="SSF49562">
    <property type="entry name" value="C2 domain (Calcium/lipid-binding domain, CaLB)"/>
    <property type="match status" value="1"/>
</dbReference>
<dbReference type="Pfam" id="PF00225">
    <property type="entry name" value="Kinesin"/>
    <property type="match status" value="1"/>
</dbReference>
<dbReference type="InterPro" id="IPR000008">
    <property type="entry name" value="C2_dom"/>
</dbReference>
<comment type="function">
    <text evidence="9">Microtubule-dependent motor protein required for mitochondrion morphology and transport of mitochondria in neuronal cells.</text>
</comment>
<evidence type="ECO:0000256" key="9">
    <source>
        <dbReference type="ARBA" id="ARBA00054688"/>
    </source>
</evidence>
<evidence type="ECO:0000256" key="4">
    <source>
        <dbReference type="ARBA" id="ARBA00022840"/>
    </source>
</evidence>
<feature type="binding site" evidence="11">
    <location>
        <begin position="108"/>
        <end position="115"/>
    </location>
    <ligand>
        <name>ATP</name>
        <dbReference type="ChEBI" id="CHEBI:30616"/>
    </ligand>
</feature>
<dbReference type="Pfam" id="PF12423">
    <property type="entry name" value="KIF1B"/>
    <property type="match status" value="1"/>
</dbReference>
<feature type="domain" description="Kinesin motor" evidence="15">
    <location>
        <begin position="1"/>
        <end position="357"/>
    </location>
</feature>
<dbReference type="FunFam" id="2.60.200.20:FF:000034">
    <property type="entry name" value="kinesin-like protein KIF28P"/>
    <property type="match status" value="1"/>
</dbReference>
<dbReference type="InterPro" id="IPR001752">
    <property type="entry name" value="Kinesin_motor_dom"/>
</dbReference>
<dbReference type="GO" id="GO:0008017">
    <property type="term" value="F:microtubule binding"/>
    <property type="evidence" value="ECO:0007669"/>
    <property type="project" value="InterPro"/>
</dbReference>
<dbReference type="CDD" id="cd00030">
    <property type="entry name" value="C2"/>
    <property type="match status" value="1"/>
</dbReference>
<evidence type="ECO:0000256" key="13">
    <source>
        <dbReference type="SAM" id="MobiDB-lite"/>
    </source>
</evidence>
<evidence type="ECO:0000256" key="12">
    <source>
        <dbReference type="SAM" id="Coils"/>
    </source>
</evidence>
<evidence type="ECO:0000313" key="17">
    <source>
        <dbReference type="Proteomes" id="UP000440578"/>
    </source>
</evidence>
<dbReference type="InterPro" id="IPR036961">
    <property type="entry name" value="Kinesin_motor_dom_sf"/>
</dbReference>
<feature type="compositionally biased region" description="Low complexity" evidence="13">
    <location>
        <begin position="442"/>
        <end position="455"/>
    </location>
</feature>
<evidence type="ECO:0000256" key="10">
    <source>
        <dbReference type="ARBA" id="ARBA00079247"/>
    </source>
</evidence>
<keyword evidence="4 11" id="KW-0067">ATP-binding</keyword>
<dbReference type="Gene3D" id="2.60.40.150">
    <property type="entry name" value="C2 domain"/>
    <property type="match status" value="1"/>
</dbReference>
<sequence>MQLLEVVFEMHDRQCREKGRSAQLILDTNGNTTFIRDPAPGGETKSFTFDHSYWSFDGCKENNGYFEPDKSHKNGGKFADQNMVFNDLGQGILKNAWSGYNATLFAYGQTGSGKSYSVIGYGPNKGIVPKFCEEIFKGIKEKAKQPIVFEVKFSMLEIYSEVVHDLLNPAKNKKSGLKVRQHPKKGFYAEGLKQVMVTSYADIEAQMDEGTMNRTVASTNMNATSSRAHTIVGIHFTQKQKNAAGQETAKTSIVNLVDLAGSERADSTGATGDRLKEGAAINKSLSTLGNVIFALAKQSSGEKDVRVPFRDSVLTRLLQNALMGNSKTVMVAALSPADLNYDETMSTLRFADRAKQIKTKATVNEDPTEKLLRELKEENERLKASMKGGKIDMGNTAGMSAADKEALRKELEEEMRAQMLENDRELEDMKKSYEEKLKAAHKSSATAAGGAAAATNREKETKPHIYNLNMDPMLSGRIVNILKKKQTEVGNRKGGESDITMVGPGMQEKHAIIALDEKANKVNIKPCNTDCRVLVNGTPIQGETTLCHNDRLVFGGTQIWVFANPVEAKQSKKKYPTITYEYAQEEIASKNGLKMDNTANNAQVQLQEDLLELMPGVETANSISEELDKRCKFEILLVSPQMMGKTSGNTEVCVKMKNLANNAEYVWSKEKFRNNLYLMQEMYANFEDEDDWDLPESQDPFREPPDTEVMIGVCQVVLQPLAFQVELKDQVEISNYKGAEVGVLNLEVVPCDASGKEYKEEDDRFVDSPDMLIGKDVNFVVKINSARGLPKSYMDVYCKYKVYLEDDHKTKMVSDTTNPDFNDKKIFKFPTATKQFVDYLHNSTMAIQLWGKYRLRNLSGSIKNLTTKDIMKTDRGVFSRTANLMNGFQMNGRVVDPQKQSIIVELLLMKKTQARLQQRVDGVRKLLQHADKMARHRVPVELMKRALDAQTSAQVDKCIRDLEDDRDDDDSGRGSRSSNGSSSSICTVM</sequence>
<dbReference type="InterPro" id="IPR000253">
    <property type="entry name" value="FHA_dom"/>
</dbReference>
<evidence type="ECO:0000256" key="6">
    <source>
        <dbReference type="ARBA" id="ARBA00023128"/>
    </source>
</evidence>
<dbReference type="AlphaFoldDB" id="A0A6A4VYZ7"/>
<evidence type="ECO:0000256" key="11">
    <source>
        <dbReference type="PROSITE-ProRule" id="PRU00283"/>
    </source>
</evidence>
<keyword evidence="17" id="KW-1185">Reference proteome</keyword>
<dbReference type="PROSITE" id="PS50067">
    <property type="entry name" value="KINESIN_MOTOR_2"/>
    <property type="match status" value="1"/>
</dbReference>
<evidence type="ECO:0000259" key="14">
    <source>
        <dbReference type="PROSITE" id="PS50004"/>
    </source>
</evidence>
<feature type="domain" description="C2" evidence="14">
    <location>
        <begin position="759"/>
        <end position="882"/>
    </location>
</feature>
<name>A0A6A4VYZ7_AMPAM</name>
<dbReference type="EMBL" id="VIIS01001548">
    <property type="protein sequence ID" value="KAF0296590.1"/>
    <property type="molecule type" value="Genomic_DNA"/>
</dbReference>
<keyword evidence="2" id="KW-0813">Transport</keyword>
<evidence type="ECO:0000256" key="3">
    <source>
        <dbReference type="ARBA" id="ARBA00022741"/>
    </source>
</evidence>
<dbReference type="InterPro" id="IPR035892">
    <property type="entry name" value="C2_domain_sf"/>
</dbReference>
<feature type="compositionally biased region" description="Low complexity" evidence="13">
    <location>
        <begin position="974"/>
        <end position="989"/>
    </location>
</feature>
<protein>
    <recommendedName>
        <fullName evidence="10">Kinesin-like protein 6</fullName>
    </recommendedName>
</protein>
<dbReference type="Pfam" id="PF00168">
    <property type="entry name" value="C2"/>
    <property type="match status" value="1"/>
</dbReference>
<dbReference type="PROSITE" id="PS50004">
    <property type="entry name" value="C2"/>
    <property type="match status" value="1"/>
</dbReference>